<evidence type="ECO:0000313" key="7">
    <source>
        <dbReference type="Proteomes" id="UP000094527"/>
    </source>
</evidence>
<dbReference type="CDD" id="cd00109">
    <property type="entry name" value="Kunitz-type"/>
    <property type="match status" value="1"/>
</dbReference>
<keyword evidence="4" id="KW-1133">Transmembrane helix</keyword>
<keyword evidence="2" id="KW-0722">Serine protease inhibitor</keyword>
<keyword evidence="4" id="KW-0472">Membrane</keyword>
<dbReference type="STRING" id="48709.A0A1D2MN24"/>
<sequence>MWCFISRFEGPPTQYTFAHTIPATGIPMSKFTIILIAVASLTVFCCVTVNSASTAAIDACMQPMVKGYCYAIFKMFYYNSANKQCEEFEYGGCGGNQNRFDTKEQCEKTCAS</sequence>
<keyword evidence="1" id="KW-0646">Protease inhibitor</keyword>
<protein>
    <submittedName>
        <fullName evidence="6">Kunitz-type serine protease inhibitor APEKTx1</fullName>
    </submittedName>
</protein>
<dbReference type="FunFam" id="4.10.410.10:FF:000020">
    <property type="entry name" value="Collagen, type VI, alpha 3"/>
    <property type="match status" value="1"/>
</dbReference>
<evidence type="ECO:0000256" key="1">
    <source>
        <dbReference type="ARBA" id="ARBA00022690"/>
    </source>
</evidence>
<name>A0A1D2MN24_ORCCI</name>
<dbReference type="InterPro" id="IPR050098">
    <property type="entry name" value="TFPI/VKTCI-like"/>
</dbReference>
<feature type="domain" description="BPTI/Kunitz inhibitor" evidence="5">
    <location>
        <begin position="60"/>
        <end position="110"/>
    </location>
</feature>
<evidence type="ECO:0000313" key="6">
    <source>
        <dbReference type="EMBL" id="ODM94251.1"/>
    </source>
</evidence>
<dbReference type="PANTHER" id="PTHR10083:SF374">
    <property type="entry name" value="BPTI_KUNITZ INHIBITOR DOMAIN-CONTAINING PROTEIN"/>
    <property type="match status" value="1"/>
</dbReference>
<proteinExistence type="predicted"/>
<keyword evidence="4" id="KW-0812">Transmembrane</keyword>
<gene>
    <name evidence="6" type="ORF">Ocin01_12431</name>
</gene>
<dbReference type="PRINTS" id="PR00759">
    <property type="entry name" value="BASICPTASE"/>
</dbReference>
<dbReference type="PROSITE" id="PS50279">
    <property type="entry name" value="BPTI_KUNITZ_2"/>
    <property type="match status" value="1"/>
</dbReference>
<dbReference type="EMBL" id="LJIJ01000836">
    <property type="protein sequence ID" value="ODM94251.1"/>
    <property type="molecule type" value="Genomic_DNA"/>
</dbReference>
<comment type="caution">
    <text evidence="6">The sequence shown here is derived from an EMBL/GenBank/DDBJ whole genome shotgun (WGS) entry which is preliminary data.</text>
</comment>
<dbReference type="Proteomes" id="UP000094527">
    <property type="component" value="Unassembled WGS sequence"/>
</dbReference>
<dbReference type="GO" id="GO:0004867">
    <property type="term" value="F:serine-type endopeptidase inhibitor activity"/>
    <property type="evidence" value="ECO:0007669"/>
    <property type="project" value="UniProtKB-KW"/>
</dbReference>
<dbReference type="OMA" id="SANKQCE"/>
<dbReference type="SMART" id="SM00131">
    <property type="entry name" value="KU"/>
    <property type="match status" value="1"/>
</dbReference>
<accession>A0A1D2MN24</accession>
<dbReference type="OrthoDB" id="4473401at2759"/>
<evidence type="ECO:0000256" key="3">
    <source>
        <dbReference type="ARBA" id="ARBA00023157"/>
    </source>
</evidence>
<evidence type="ECO:0000256" key="2">
    <source>
        <dbReference type="ARBA" id="ARBA00022900"/>
    </source>
</evidence>
<dbReference type="PROSITE" id="PS00280">
    <property type="entry name" value="BPTI_KUNITZ_1"/>
    <property type="match status" value="1"/>
</dbReference>
<dbReference type="Gene3D" id="4.10.410.10">
    <property type="entry name" value="Pancreatic trypsin inhibitor Kunitz domain"/>
    <property type="match status" value="1"/>
</dbReference>
<dbReference type="Pfam" id="PF00014">
    <property type="entry name" value="Kunitz_BPTI"/>
    <property type="match status" value="1"/>
</dbReference>
<keyword evidence="7" id="KW-1185">Reference proteome</keyword>
<dbReference type="InterPro" id="IPR002223">
    <property type="entry name" value="Kunitz_BPTI"/>
</dbReference>
<feature type="transmembrane region" description="Helical" evidence="4">
    <location>
        <begin position="31"/>
        <end position="57"/>
    </location>
</feature>
<reference evidence="6 7" key="1">
    <citation type="journal article" date="2016" name="Genome Biol. Evol.">
        <title>Gene Family Evolution Reflects Adaptation to Soil Environmental Stressors in the Genome of the Collembolan Orchesella cincta.</title>
        <authorList>
            <person name="Faddeeva-Vakhrusheva A."/>
            <person name="Derks M.F."/>
            <person name="Anvar S.Y."/>
            <person name="Agamennone V."/>
            <person name="Suring W."/>
            <person name="Smit S."/>
            <person name="van Straalen N.M."/>
            <person name="Roelofs D."/>
        </authorList>
    </citation>
    <scope>NUCLEOTIDE SEQUENCE [LARGE SCALE GENOMIC DNA]</scope>
    <source>
        <tissue evidence="6">Mixed pool</tissue>
    </source>
</reference>
<dbReference type="PANTHER" id="PTHR10083">
    <property type="entry name" value="KUNITZ-TYPE PROTEASE INHIBITOR-RELATED"/>
    <property type="match status" value="1"/>
</dbReference>
<dbReference type="SUPFAM" id="SSF57362">
    <property type="entry name" value="BPTI-like"/>
    <property type="match status" value="1"/>
</dbReference>
<organism evidence="6 7">
    <name type="scientific">Orchesella cincta</name>
    <name type="common">Springtail</name>
    <name type="synonym">Podura cincta</name>
    <dbReference type="NCBI Taxonomy" id="48709"/>
    <lineage>
        <taxon>Eukaryota</taxon>
        <taxon>Metazoa</taxon>
        <taxon>Ecdysozoa</taxon>
        <taxon>Arthropoda</taxon>
        <taxon>Hexapoda</taxon>
        <taxon>Collembola</taxon>
        <taxon>Entomobryomorpha</taxon>
        <taxon>Entomobryoidea</taxon>
        <taxon>Orchesellidae</taxon>
        <taxon>Orchesellinae</taxon>
        <taxon>Orchesella</taxon>
    </lineage>
</organism>
<keyword evidence="3" id="KW-1015">Disulfide bond</keyword>
<evidence type="ECO:0000259" key="5">
    <source>
        <dbReference type="PROSITE" id="PS50279"/>
    </source>
</evidence>
<dbReference type="InterPro" id="IPR036880">
    <property type="entry name" value="Kunitz_BPTI_sf"/>
</dbReference>
<evidence type="ECO:0000256" key="4">
    <source>
        <dbReference type="SAM" id="Phobius"/>
    </source>
</evidence>
<dbReference type="AlphaFoldDB" id="A0A1D2MN24"/>
<dbReference type="GO" id="GO:0005615">
    <property type="term" value="C:extracellular space"/>
    <property type="evidence" value="ECO:0007669"/>
    <property type="project" value="TreeGrafter"/>
</dbReference>
<dbReference type="InterPro" id="IPR020901">
    <property type="entry name" value="Prtase_inh_Kunz-CS"/>
</dbReference>